<evidence type="ECO:0000313" key="2">
    <source>
        <dbReference type="Proteomes" id="UP000236642"/>
    </source>
</evidence>
<protein>
    <submittedName>
        <fullName evidence="1">Uncharacterized protein</fullName>
    </submittedName>
</protein>
<dbReference type="EMBL" id="BEHY01000046">
    <property type="protein sequence ID" value="GBD09506.1"/>
    <property type="molecule type" value="Genomic_DNA"/>
</dbReference>
<dbReference type="AlphaFoldDB" id="A0A2H5Y7U2"/>
<dbReference type="Proteomes" id="UP000236642">
    <property type="component" value="Unassembled WGS sequence"/>
</dbReference>
<comment type="caution">
    <text evidence="1">The sequence shown here is derived from an EMBL/GenBank/DDBJ whole genome shotgun (WGS) entry which is preliminary data.</text>
</comment>
<evidence type="ECO:0000313" key="1">
    <source>
        <dbReference type="EMBL" id="GBD09506.1"/>
    </source>
</evidence>
<name>A0A2H5Y7U2_9CHLR</name>
<sequence>MTAVPILTPRVLLVVFDPPIADGLPLSRAMGWNRVEELVEGYIADLDACSRGTVRYQVVARLDFPLFPRKIDGFRYTPGTYRAVLEGRQPPHEPDTADYHAILTACDGIRRVARGEIDEIWLFGGPYFGFYESRMAGPGAFWCNAPPLSGAEAAGRRWVIMGFSYERGVGEMLENFGHRAEAIMERVFAGVPEERNLWRRFTRYDLIAPGRAEVGTIHFAPNSERDYDWGNPRYVWSYCDDWLHFPDLRGRGRRVNGAEWGGGDIREHHRWWLRHLPCAPGETDGISHHWWHYIVDPGAVPS</sequence>
<reference evidence="2" key="1">
    <citation type="submission" date="2017-09" db="EMBL/GenBank/DDBJ databases">
        <title>Metaegenomics of thermophilic ammonia-oxidizing enrichment culture.</title>
        <authorList>
            <person name="Kato S."/>
            <person name="Suzuki K."/>
        </authorList>
    </citation>
    <scope>NUCLEOTIDE SEQUENCE [LARGE SCALE GENOMIC DNA]</scope>
</reference>
<accession>A0A2H5Y7U2</accession>
<gene>
    <name evidence="1" type="ORF">HRbin22_01762</name>
</gene>
<proteinExistence type="predicted"/>
<organism evidence="1 2">
    <name type="scientific">Candidatus Thermoflexus japonica</name>
    <dbReference type="NCBI Taxonomy" id="2035417"/>
    <lineage>
        <taxon>Bacteria</taxon>
        <taxon>Bacillati</taxon>
        <taxon>Chloroflexota</taxon>
        <taxon>Thermoflexia</taxon>
        <taxon>Thermoflexales</taxon>
        <taxon>Thermoflexaceae</taxon>
        <taxon>Thermoflexus</taxon>
    </lineage>
</organism>